<evidence type="ECO:0000256" key="1">
    <source>
        <dbReference type="SAM" id="MobiDB-lite"/>
    </source>
</evidence>
<evidence type="ECO:0008006" key="4">
    <source>
        <dbReference type="Google" id="ProtNLM"/>
    </source>
</evidence>
<evidence type="ECO:0000313" key="3">
    <source>
        <dbReference type="Proteomes" id="UP001385951"/>
    </source>
</evidence>
<dbReference type="EMBL" id="JASBNA010000038">
    <property type="protein sequence ID" value="KAK7681989.1"/>
    <property type="molecule type" value="Genomic_DNA"/>
</dbReference>
<evidence type="ECO:0000313" key="2">
    <source>
        <dbReference type="EMBL" id="KAK7681989.1"/>
    </source>
</evidence>
<sequence length="150" mass="17415">MEPYISELEGFYAFCIPGQRNAGRETSNAVEEEIVRRVRICRAQRMAMLDPDSPLRLLENAALRTDTESTKTALMECLHQYRATLRTSNALVERPAKSSSDHPIHMSRRHRRRRDEVALVTKVFNSCYAAYRERELPAEICRDKCCRKLI</sequence>
<protein>
    <recommendedName>
        <fullName evidence="4">Transposase</fullName>
    </recommendedName>
</protein>
<feature type="compositionally biased region" description="Basic and acidic residues" evidence="1">
    <location>
        <begin position="94"/>
        <end position="104"/>
    </location>
</feature>
<organism evidence="2 3">
    <name type="scientific">Cerrena zonata</name>
    <dbReference type="NCBI Taxonomy" id="2478898"/>
    <lineage>
        <taxon>Eukaryota</taxon>
        <taxon>Fungi</taxon>
        <taxon>Dikarya</taxon>
        <taxon>Basidiomycota</taxon>
        <taxon>Agaricomycotina</taxon>
        <taxon>Agaricomycetes</taxon>
        <taxon>Polyporales</taxon>
        <taxon>Cerrenaceae</taxon>
        <taxon>Cerrena</taxon>
    </lineage>
</organism>
<comment type="caution">
    <text evidence="2">The sequence shown here is derived from an EMBL/GenBank/DDBJ whole genome shotgun (WGS) entry which is preliminary data.</text>
</comment>
<feature type="region of interest" description="Disordered" evidence="1">
    <location>
        <begin position="92"/>
        <end position="112"/>
    </location>
</feature>
<name>A0AAW0FQZ1_9APHY</name>
<accession>A0AAW0FQZ1</accession>
<keyword evidence="3" id="KW-1185">Reference proteome</keyword>
<proteinExistence type="predicted"/>
<dbReference type="Proteomes" id="UP001385951">
    <property type="component" value="Unassembled WGS sequence"/>
</dbReference>
<gene>
    <name evidence="2" type="ORF">QCA50_014953</name>
</gene>
<reference evidence="2 3" key="1">
    <citation type="submission" date="2022-09" db="EMBL/GenBank/DDBJ databases">
        <authorList>
            <person name="Palmer J.M."/>
        </authorList>
    </citation>
    <scope>NUCLEOTIDE SEQUENCE [LARGE SCALE GENOMIC DNA]</scope>
    <source>
        <strain evidence="2 3">DSM 7382</strain>
    </source>
</reference>
<dbReference type="AlphaFoldDB" id="A0AAW0FQZ1"/>